<evidence type="ECO:0000313" key="2">
    <source>
        <dbReference type="Proteomes" id="UP000015525"/>
    </source>
</evidence>
<dbReference type="AlphaFoldDB" id="T0H5H3"/>
<comment type="caution">
    <text evidence="1">The sequence shown here is derived from an EMBL/GenBank/DDBJ whole genome shotgun (WGS) entry which is preliminary data.</text>
</comment>
<sequence>MATRTSAVELAAHGLVHPKQRLRVVEAGGDAAALSRPAAIIHVASDGGPLRTIVGDNHRHFVGEEPSQKTGFSNPYEGATEYALIQESELRADVLKYRTQAYRISYIHMGHREQWICDHLRHIRVNGVDVVEAIECKPNMSYLGDVAERSRFNTLARILAGLGQKFRVVYEDGVKGGGERQLNFGQIYTHRTVHVPHDAMDRFERLVLDTPDLAFGALAEALHPSRVKGESMAHALICLGRVSIDLDHYLFGGSPVRLLPEPEFTSLIDF</sequence>
<accession>T0H5H3</accession>
<keyword evidence="2" id="KW-1185">Reference proteome</keyword>
<name>T0H5H3_9SPHN</name>
<evidence type="ECO:0008006" key="3">
    <source>
        <dbReference type="Google" id="ProtNLM"/>
    </source>
</evidence>
<organism evidence="1 2">
    <name type="scientific">Sphingobium quisquiliarum P25</name>
    <dbReference type="NCBI Taxonomy" id="1329909"/>
    <lineage>
        <taxon>Bacteria</taxon>
        <taxon>Pseudomonadati</taxon>
        <taxon>Pseudomonadota</taxon>
        <taxon>Alphaproteobacteria</taxon>
        <taxon>Sphingomonadales</taxon>
        <taxon>Sphingomonadaceae</taxon>
        <taxon>Sphingobium</taxon>
    </lineage>
</organism>
<evidence type="ECO:0000313" key="1">
    <source>
        <dbReference type="EMBL" id="EQB11596.1"/>
    </source>
</evidence>
<dbReference type="Proteomes" id="UP000015525">
    <property type="component" value="Unassembled WGS sequence"/>
</dbReference>
<protein>
    <recommendedName>
        <fullName evidence="3">TnsA endonuclease N-terminal domain-containing protein</fullName>
    </recommendedName>
</protein>
<proteinExistence type="predicted"/>
<dbReference type="EMBL" id="ATHO01000023">
    <property type="protein sequence ID" value="EQB11596.1"/>
    <property type="molecule type" value="Genomic_DNA"/>
</dbReference>
<dbReference type="RefSeq" id="WP_021236931.1">
    <property type="nucleotide sequence ID" value="NZ_ATHO01000023.1"/>
</dbReference>
<dbReference type="PATRIC" id="fig|1329909.3.peg.580"/>
<reference evidence="1 2" key="1">
    <citation type="journal article" date="2013" name="Genome Announc.">
        <title>Draft Genome Sequence of Sphingobium quisquiliarum Strain P25T, a Novel Hexachlorocyclohexane (HCH)-Degrading Bacterium Isolated from an HCH Dumpsite.</title>
        <authorList>
            <person name="Kumar Singh A."/>
            <person name="Sangwan N."/>
            <person name="Sharma A."/>
            <person name="Gupta V."/>
            <person name="Khurana J.P."/>
            <person name="Lal R."/>
        </authorList>
    </citation>
    <scope>NUCLEOTIDE SEQUENCE [LARGE SCALE GENOMIC DNA]</scope>
    <source>
        <strain evidence="1 2">P25</strain>
    </source>
</reference>
<gene>
    <name evidence="1" type="ORF">L288_03105</name>
</gene>